<name>A0ABM3Q146_ACIJB</name>
<evidence type="ECO:0000256" key="1">
    <source>
        <dbReference type="SAM" id="MobiDB-lite"/>
    </source>
</evidence>
<organism evidence="2 3">
    <name type="scientific">Acinonyx jubatus</name>
    <name type="common">Cheetah</name>
    <dbReference type="NCBI Taxonomy" id="32536"/>
    <lineage>
        <taxon>Eukaryota</taxon>
        <taxon>Metazoa</taxon>
        <taxon>Chordata</taxon>
        <taxon>Craniata</taxon>
        <taxon>Vertebrata</taxon>
        <taxon>Euteleostomi</taxon>
        <taxon>Mammalia</taxon>
        <taxon>Eutheria</taxon>
        <taxon>Laurasiatheria</taxon>
        <taxon>Carnivora</taxon>
        <taxon>Feliformia</taxon>
        <taxon>Felidae</taxon>
        <taxon>Felinae</taxon>
        <taxon>Acinonyx</taxon>
    </lineage>
</organism>
<feature type="region of interest" description="Disordered" evidence="1">
    <location>
        <begin position="1"/>
        <end position="47"/>
    </location>
</feature>
<feature type="compositionally biased region" description="Pro residues" evidence="1">
    <location>
        <begin position="81"/>
        <end position="93"/>
    </location>
</feature>
<feature type="compositionally biased region" description="Basic residues" evidence="1">
    <location>
        <begin position="321"/>
        <end position="333"/>
    </location>
</feature>
<reference evidence="3" key="1">
    <citation type="submission" date="2025-08" db="UniProtKB">
        <authorList>
            <consortium name="RefSeq"/>
        </authorList>
    </citation>
    <scope>IDENTIFICATION</scope>
    <source>
        <tissue evidence="3">Blood</tissue>
    </source>
</reference>
<dbReference type="Proteomes" id="UP001652583">
    <property type="component" value="Chromosome A1"/>
</dbReference>
<proteinExistence type="predicted"/>
<gene>
    <name evidence="3" type="primary">LOC128315334</name>
</gene>
<evidence type="ECO:0000313" key="3">
    <source>
        <dbReference type="RefSeq" id="XP_053077646.1"/>
    </source>
</evidence>
<dbReference type="RefSeq" id="XP_053077646.1">
    <property type="nucleotide sequence ID" value="XM_053221671.1"/>
</dbReference>
<feature type="region of interest" description="Disordered" evidence="1">
    <location>
        <begin position="305"/>
        <end position="339"/>
    </location>
</feature>
<dbReference type="GeneID" id="128315334"/>
<accession>A0ABM3Q146</accession>
<keyword evidence="2" id="KW-1185">Reference proteome</keyword>
<evidence type="ECO:0000313" key="2">
    <source>
        <dbReference type="Proteomes" id="UP001652583"/>
    </source>
</evidence>
<protein>
    <submittedName>
        <fullName evidence="3">Serine/arginine repetitive matrix protein 1-like</fullName>
    </submittedName>
</protein>
<sequence>MESSNSNPMHHRNHLPPPTAEKDALASDSNSFLPPCTPPVPHIPASDYTSSYTALKVTAVLANAATPRQTTDGNGSHEEASPPPAPQAQPGPRPRLASVRPPLSRASRASPYTSQGPGPPHPQRRHCSSRQVRSGCRLPLSRARRSPRTAINTALIPLPRRPRPTSWPQPASPPDLTRGHRTGAPALRLSPVKGDAKRKEPSAYAHSEPAGPATNQRGSSDRLANHLGAAGPHGATSRTVALTTSHSSHCCGQQAPHHLSPWLGQPIASRVPELGPAYWPKSPGGASMWKETVFTVKKTVVNQTRLNYSKSYQKEGEGEKKKKRKKWKRKKKKQKEEKE</sequence>
<feature type="region of interest" description="Disordered" evidence="1">
    <location>
        <begin position="63"/>
        <end position="235"/>
    </location>
</feature>